<dbReference type="GO" id="GO:0008270">
    <property type="term" value="F:zinc ion binding"/>
    <property type="evidence" value="ECO:0007669"/>
    <property type="project" value="UniProtKB-KW"/>
</dbReference>
<dbReference type="SUPFAM" id="SSF57850">
    <property type="entry name" value="RING/U-box"/>
    <property type="match status" value="1"/>
</dbReference>
<dbReference type="Proteomes" id="UP001054252">
    <property type="component" value="Unassembled WGS sequence"/>
</dbReference>
<dbReference type="SMART" id="SM00184">
    <property type="entry name" value="RING"/>
    <property type="match status" value="1"/>
</dbReference>
<accession>A0AAV5HM88</accession>
<evidence type="ECO:0000256" key="1">
    <source>
        <dbReference type="PROSITE-ProRule" id="PRU00175"/>
    </source>
</evidence>
<organism evidence="4 5">
    <name type="scientific">Rubroshorea leprosula</name>
    <dbReference type="NCBI Taxonomy" id="152421"/>
    <lineage>
        <taxon>Eukaryota</taxon>
        <taxon>Viridiplantae</taxon>
        <taxon>Streptophyta</taxon>
        <taxon>Embryophyta</taxon>
        <taxon>Tracheophyta</taxon>
        <taxon>Spermatophyta</taxon>
        <taxon>Magnoliopsida</taxon>
        <taxon>eudicotyledons</taxon>
        <taxon>Gunneridae</taxon>
        <taxon>Pentapetalae</taxon>
        <taxon>rosids</taxon>
        <taxon>malvids</taxon>
        <taxon>Malvales</taxon>
        <taxon>Dipterocarpaceae</taxon>
        <taxon>Rubroshorea</taxon>
    </lineage>
</organism>
<keyword evidence="5" id="KW-1185">Reference proteome</keyword>
<dbReference type="InterPro" id="IPR013083">
    <property type="entry name" value="Znf_RING/FYVE/PHD"/>
</dbReference>
<dbReference type="EMBL" id="BPVZ01000004">
    <property type="protein sequence ID" value="GKU89918.1"/>
    <property type="molecule type" value="Genomic_DNA"/>
</dbReference>
<keyword evidence="1" id="KW-0862">Zinc</keyword>
<dbReference type="PANTHER" id="PTHR46629">
    <property type="entry name" value="OS01G0917900 PROTEIN"/>
    <property type="match status" value="1"/>
</dbReference>
<reference evidence="4 5" key="1">
    <citation type="journal article" date="2021" name="Commun. Biol.">
        <title>The genome of Shorea leprosula (Dipterocarpaceae) highlights the ecological relevance of drought in aseasonal tropical rainforests.</title>
        <authorList>
            <person name="Ng K.K.S."/>
            <person name="Kobayashi M.J."/>
            <person name="Fawcett J.A."/>
            <person name="Hatakeyama M."/>
            <person name="Paape T."/>
            <person name="Ng C.H."/>
            <person name="Ang C.C."/>
            <person name="Tnah L.H."/>
            <person name="Lee C.T."/>
            <person name="Nishiyama T."/>
            <person name="Sese J."/>
            <person name="O'Brien M.J."/>
            <person name="Copetti D."/>
            <person name="Mohd Noor M.I."/>
            <person name="Ong R.C."/>
            <person name="Putra M."/>
            <person name="Sireger I.Z."/>
            <person name="Indrioko S."/>
            <person name="Kosugi Y."/>
            <person name="Izuno A."/>
            <person name="Isagi Y."/>
            <person name="Lee S.L."/>
            <person name="Shimizu K.K."/>
        </authorList>
    </citation>
    <scope>NUCLEOTIDE SEQUENCE [LARGE SCALE GENOMIC DNA]</scope>
    <source>
        <strain evidence="4">214</strain>
    </source>
</reference>
<evidence type="ECO:0000313" key="4">
    <source>
        <dbReference type="EMBL" id="GKU89918.1"/>
    </source>
</evidence>
<proteinExistence type="predicted"/>
<evidence type="ECO:0000313" key="5">
    <source>
        <dbReference type="Proteomes" id="UP001054252"/>
    </source>
</evidence>
<keyword evidence="1" id="KW-0479">Metal-binding</keyword>
<gene>
    <name evidence="4" type="ORF">SLEP1_g3987</name>
</gene>
<dbReference type="AlphaFoldDB" id="A0AAV5HM88"/>
<evidence type="ECO:0000259" key="3">
    <source>
        <dbReference type="PROSITE" id="PS50089"/>
    </source>
</evidence>
<feature type="region of interest" description="Disordered" evidence="2">
    <location>
        <begin position="154"/>
        <end position="173"/>
    </location>
</feature>
<protein>
    <recommendedName>
        <fullName evidence="3">RING-type domain-containing protein</fullName>
    </recommendedName>
</protein>
<name>A0AAV5HM88_9ROSI</name>
<dbReference type="Pfam" id="PF13920">
    <property type="entry name" value="zf-C3HC4_3"/>
    <property type="match status" value="1"/>
</dbReference>
<dbReference type="Gene3D" id="3.30.40.10">
    <property type="entry name" value="Zinc/RING finger domain, C3HC4 (zinc finger)"/>
    <property type="match status" value="1"/>
</dbReference>
<dbReference type="InterPro" id="IPR001841">
    <property type="entry name" value="Znf_RING"/>
</dbReference>
<comment type="caution">
    <text evidence="4">The sequence shown here is derived from an EMBL/GenBank/DDBJ whole genome shotgun (WGS) entry which is preliminary data.</text>
</comment>
<evidence type="ECO:0000256" key="2">
    <source>
        <dbReference type="SAM" id="MobiDB-lite"/>
    </source>
</evidence>
<dbReference type="PROSITE" id="PS50089">
    <property type="entry name" value="ZF_RING_2"/>
    <property type="match status" value="1"/>
</dbReference>
<dbReference type="CDD" id="cd16449">
    <property type="entry name" value="RING-HC"/>
    <property type="match status" value="1"/>
</dbReference>
<keyword evidence="1" id="KW-0863">Zinc-finger</keyword>
<sequence length="231" mass="25423">MSQLRVILQESVERERMDGIGGEERRRRSFKERLGFKGIGCCSGSAVLSSQPSNMSVRDGDEELADDSHQVTTVVSPVQTRADNRLDPGCTETVPVSSGMNLAEALAAERHFRASQEPEGDFVRPTRNGTVDFESVGGRTPMRVSLMRLLEETDCGSGEAKEEEKEEEVEERGGGAVGNDWLCCVCMGRKKGAAFIPCGHTFCRVCSREVWLNRGSCPLCNRSILEILDIF</sequence>
<feature type="domain" description="RING-type" evidence="3">
    <location>
        <begin position="183"/>
        <end position="221"/>
    </location>
</feature>